<evidence type="ECO:0000256" key="6">
    <source>
        <dbReference type="ARBA" id="ARBA00023136"/>
    </source>
</evidence>
<feature type="coiled-coil region" evidence="7">
    <location>
        <begin position="172"/>
        <end position="199"/>
    </location>
</feature>
<dbReference type="PANTHER" id="PTHR32309">
    <property type="entry name" value="TYROSINE-PROTEIN KINASE"/>
    <property type="match status" value="1"/>
</dbReference>
<dbReference type="InterPro" id="IPR032807">
    <property type="entry name" value="GNVR"/>
</dbReference>
<feature type="transmembrane region" description="Helical" evidence="8">
    <location>
        <begin position="23"/>
        <end position="42"/>
    </location>
</feature>
<dbReference type="EMBL" id="FOTS01000036">
    <property type="protein sequence ID" value="SFM05155.1"/>
    <property type="molecule type" value="Genomic_DNA"/>
</dbReference>
<keyword evidence="7" id="KW-0175">Coiled coil</keyword>
<reference evidence="12" key="1">
    <citation type="submission" date="2016-10" db="EMBL/GenBank/DDBJ databases">
        <authorList>
            <person name="Varghese N."/>
            <person name="Submissions S."/>
        </authorList>
    </citation>
    <scope>NUCLEOTIDE SEQUENCE [LARGE SCALE GENOMIC DNA]</scope>
    <source>
        <strain evidence="12">DSM 13327</strain>
    </source>
</reference>
<evidence type="ECO:0000256" key="8">
    <source>
        <dbReference type="SAM" id="Phobius"/>
    </source>
</evidence>
<keyword evidence="5 8" id="KW-1133">Transmembrane helix</keyword>
<keyword evidence="6 8" id="KW-0472">Membrane</keyword>
<evidence type="ECO:0000256" key="1">
    <source>
        <dbReference type="ARBA" id="ARBA00004651"/>
    </source>
</evidence>
<keyword evidence="4 8" id="KW-0812">Transmembrane</keyword>
<evidence type="ECO:0000259" key="9">
    <source>
        <dbReference type="Pfam" id="PF02706"/>
    </source>
</evidence>
<evidence type="ECO:0000313" key="11">
    <source>
        <dbReference type="EMBL" id="SFM05155.1"/>
    </source>
</evidence>
<dbReference type="InterPro" id="IPR050445">
    <property type="entry name" value="Bact_polysacc_biosynth/exp"/>
</dbReference>
<feature type="transmembrane region" description="Helical" evidence="8">
    <location>
        <begin position="421"/>
        <end position="443"/>
    </location>
</feature>
<feature type="domain" description="Polysaccharide chain length determinant N-terminal" evidence="9">
    <location>
        <begin position="5"/>
        <end position="100"/>
    </location>
</feature>
<evidence type="ECO:0000256" key="7">
    <source>
        <dbReference type="SAM" id="Coils"/>
    </source>
</evidence>
<sequence length="454" mass="50755">MDGQDTIDLKAIKEIVIKYKKKLITIVVSCTLLAMSIAFMLPKSYESATLLRAKSPKQNGGISIQAASALAMLGAGSISTPTQAYIELMKSRSVLEPIIAGLDLPDEKKVKMDAEGFAKSSLKIQNTKNTDLIEVTAIGRTPEEAQAISKDVVINFQRLLTKLNQSEQSLMIQFLNTRIIETKKDMEQAEQNLEKFRQQEKIYIPDEQAKAIIQKVVEFDKKIAELQVQNDTNQAKLQGVNAQLNKQNVAISRYNIADNPGIQEIRSNIIQKQMSLIEMQQRYTDKHPNVVLLQSELNELNAKLSQEVKNSIQSGANTLNPIHGGLLKEKVETETELLVGQAAFDTAKRLQAENEKEISKLSAGSITYIGLERQVRITQEVYGVLVKNYEQTRIQEAMESMDIQIVDEADLPKRPSGPRKLLITAIGGVLGVMLSFMYVMVLYNRESKRNGMIM</sequence>
<dbReference type="Pfam" id="PF13807">
    <property type="entry name" value="GNVR"/>
    <property type="match status" value="1"/>
</dbReference>
<dbReference type="STRING" id="1123291.SAMN04490355_103616"/>
<evidence type="ECO:0000256" key="5">
    <source>
        <dbReference type="ARBA" id="ARBA00022989"/>
    </source>
</evidence>
<dbReference type="InterPro" id="IPR003856">
    <property type="entry name" value="LPS_length_determ_N"/>
</dbReference>
<keyword evidence="3" id="KW-1003">Cell membrane</keyword>
<evidence type="ECO:0000256" key="4">
    <source>
        <dbReference type="ARBA" id="ARBA00022692"/>
    </source>
</evidence>
<dbReference type="PANTHER" id="PTHR32309:SF13">
    <property type="entry name" value="FERRIC ENTEROBACTIN TRANSPORT PROTEIN FEPE"/>
    <property type="match status" value="1"/>
</dbReference>
<dbReference type="Pfam" id="PF02706">
    <property type="entry name" value="Wzz"/>
    <property type="match status" value="1"/>
</dbReference>
<feature type="domain" description="Tyrosine-protein kinase G-rich" evidence="10">
    <location>
        <begin position="369"/>
        <end position="441"/>
    </location>
</feature>
<keyword evidence="12" id="KW-1185">Reference proteome</keyword>
<accession>A0A1I4MQ43</accession>
<dbReference type="GO" id="GO:0005886">
    <property type="term" value="C:plasma membrane"/>
    <property type="evidence" value="ECO:0007669"/>
    <property type="project" value="UniProtKB-SubCell"/>
</dbReference>
<dbReference type="Proteomes" id="UP000199520">
    <property type="component" value="Unassembled WGS sequence"/>
</dbReference>
<evidence type="ECO:0000259" key="10">
    <source>
        <dbReference type="Pfam" id="PF13807"/>
    </source>
</evidence>
<comment type="similarity">
    <text evidence="2">Belongs to the CpsC/CapA family.</text>
</comment>
<comment type="subcellular location">
    <subcellularLocation>
        <location evidence="1">Cell membrane</location>
        <topology evidence="1">Multi-pass membrane protein</topology>
    </subcellularLocation>
</comment>
<protein>
    <submittedName>
        <fullName evidence="11">Uncharacterized protein involved in exopolysaccharide biosynthesis</fullName>
    </submittedName>
</protein>
<evidence type="ECO:0000313" key="12">
    <source>
        <dbReference type="Proteomes" id="UP000199520"/>
    </source>
</evidence>
<dbReference type="OrthoDB" id="1632059at2"/>
<proteinExistence type="inferred from homology"/>
<evidence type="ECO:0000256" key="3">
    <source>
        <dbReference type="ARBA" id="ARBA00022475"/>
    </source>
</evidence>
<name>A0A1I4MQ43_9FIRM</name>
<organism evidence="11 12">
    <name type="scientific">Pelosinus propionicus DSM 13327</name>
    <dbReference type="NCBI Taxonomy" id="1123291"/>
    <lineage>
        <taxon>Bacteria</taxon>
        <taxon>Bacillati</taxon>
        <taxon>Bacillota</taxon>
        <taxon>Negativicutes</taxon>
        <taxon>Selenomonadales</taxon>
        <taxon>Sporomusaceae</taxon>
        <taxon>Pelosinus</taxon>
    </lineage>
</organism>
<gene>
    <name evidence="11" type="ORF">SAMN04490355_103616</name>
</gene>
<dbReference type="AlphaFoldDB" id="A0A1I4MQ43"/>
<dbReference type="GO" id="GO:0004713">
    <property type="term" value="F:protein tyrosine kinase activity"/>
    <property type="evidence" value="ECO:0007669"/>
    <property type="project" value="TreeGrafter"/>
</dbReference>
<dbReference type="RefSeq" id="WP_090940136.1">
    <property type="nucleotide sequence ID" value="NZ_FOTS01000036.1"/>
</dbReference>
<evidence type="ECO:0000256" key="2">
    <source>
        <dbReference type="ARBA" id="ARBA00006683"/>
    </source>
</evidence>